<evidence type="ECO:0000313" key="4">
    <source>
        <dbReference type="RefSeq" id="XP_039114387.1"/>
    </source>
</evidence>
<dbReference type="GeneID" id="120249798"/>
<feature type="region of interest" description="Disordered" evidence="1">
    <location>
        <begin position="308"/>
        <end position="378"/>
    </location>
</feature>
<protein>
    <submittedName>
        <fullName evidence="4">Uncharacterized protein LOC120249798</fullName>
    </submittedName>
</protein>
<feature type="transmembrane region" description="Helical" evidence="2">
    <location>
        <begin position="278"/>
        <end position="297"/>
    </location>
</feature>
<name>A0AB40AHK3_DIOCR</name>
<feature type="compositionally biased region" description="Polar residues" evidence="1">
    <location>
        <begin position="344"/>
        <end position="362"/>
    </location>
</feature>
<evidence type="ECO:0000256" key="1">
    <source>
        <dbReference type="SAM" id="MobiDB-lite"/>
    </source>
</evidence>
<feature type="region of interest" description="Disordered" evidence="1">
    <location>
        <begin position="224"/>
        <end position="243"/>
    </location>
</feature>
<gene>
    <name evidence="4" type="primary">LOC120249798</name>
</gene>
<keyword evidence="3" id="KW-1185">Reference proteome</keyword>
<feature type="compositionally biased region" description="Basic and acidic residues" evidence="1">
    <location>
        <begin position="324"/>
        <end position="337"/>
    </location>
</feature>
<organism evidence="3 4">
    <name type="scientific">Dioscorea cayennensis subsp. rotundata</name>
    <name type="common">White Guinea yam</name>
    <name type="synonym">Dioscorea rotundata</name>
    <dbReference type="NCBI Taxonomy" id="55577"/>
    <lineage>
        <taxon>Eukaryota</taxon>
        <taxon>Viridiplantae</taxon>
        <taxon>Streptophyta</taxon>
        <taxon>Embryophyta</taxon>
        <taxon>Tracheophyta</taxon>
        <taxon>Spermatophyta</taxon>
        <taxon>Magnoliopsida</taxon>
        <taxon>Liliopsida</taxon>
        <taxon>Dioscoreales</taxon>
        <taxon>Dioscoreaceae</taxon>
        <taxon>Dioscorea</taxon>
    </lineage>
</organism>
<accession>A0AB40AHK3</accession>
<proteinExistence type="predicted"/>
<keyword evidence="2" id="KW-0812">Transmembrane</keyword>
<evidence type="ECO:0000256" key="2">
    <source>
        <dbReference type="SAM" id="Phobius"/>
    </source>
</evidence>
<dbReference type="RefSeq" id="XP_039114387.1">
    <property type="nucleotide sequence ID" value="XM_039258453.1"/>
</dbReference>
<sequence length="378" mass="40354">MISLEILQSNSQLVLLKRETNCLASPGMGIAEVSNDLFALGRIKPSAGYHTSVESSVDGDTVESSEHISSSENKKKTLLGVCEYAPAPFGSDSSDATLHANSACIINESCVSVVHKDQYTSVGGGLTEGANGRVAPNIGSDDLEPNETHVLKESCICGNADFNPTCCSEAKLEGTSLGELSEPVACQDSVIESCHAKIKAHMHCSTLFSARENEVNAKQNIVDTNQTPPVDYMGDNRRNNLDAAPTSKTIEDHEKEVLRMHELNGKNKSRESPKLGNIVLKSVAGGITLVGAAFLFLQFRGRIGKGKANGGLVLPKVQNTSQEGSRDKGENDDDGKQHVPSLAQKPSKTQGTNNSGTAQKQAEMSRKKVFYPGDKLKV</sequence>
<dbReference type="Proteomes" id="UP001515500">
    <property type="component" value="Chromosome 19"/>
</dbReference>
<reference evidence="4" key="1">
    <citation type="submission" date="2025-08" db="UniProtKB">
        <authorList>
            <consortium name="RefSeq"/>
        </authorList>
    </citation>
    <scope>IDENTIFICATION</scope>
</reference>
<dbReference type="AlphaFoldDB" id="A0AB40AHK3"/>
<evidence type="ECO:0000313" key="3">
    <source>
        <dbReference type="Proteomes" id="UP001515500"/>
    </source>
</evidence>
<keyword evidence="2" id="KW-1133">Transmembrane helix</keyword>
<keyword evidence="2" id="KW-0472">Membrane</keyword>